<dbReference type="Pfam" id="PF00158">
    <property type="entry name" value="Sigma54_activat"/>
    <property type="match status" value="1"/>
</dbReference>
<dbReference type="PANTHER" id="PTHR32071:SF57">
    <property type="entry name" value="C4-DICARBOXYLATE TRANSPORT TRANSCRIPTIONAL REGULATORY PROTEIN DCTD"/>
    <property type="match status" value="1"/>
</dbReference>
<dbReference type="InterPro" id="IPR009057">
    <property type="entry name" value="Homeodomain-like_sf"/>
</dbReference>
<dbReference type="InterPro" id="IPR002197">
    <property type="entry name" value="HTH_Fis"/>
</dbReference>
<keyword evidence="1" id="KW-0547">Nucleotide-binding</keyword>
<evidence type="ECO:0000256" key="2">
    <source>
        <dbReference type="ARBA" id="ARBA00022840"/>
    </source>
</evidence>
<dbReference type="InterPro" id="IPR035965">
    <property type="entry name" value="PAS-like_dom_sf"/>
</dbReference>
<dbReference type="PRINTS" id="PR01590">
    <property type="entry name" value="HTHFIS"/>
</dbReference>
<dbReference type="Gene3D" id="1.10.8.60">
    <property type="match status" value="1"/>
</dbReference>
<dbReference type="Proteomes" id="UP000045545">
    <property type="component" value="Unassembled WGS sequence"/>
</dbReference>
<dbReference type="STRING" id="690567.2521"/>
<organism evidence="7 8">
    <name type="scientific">Syntrophomonas zehnderi OL-4</name>
    <dbReference type="NCBI Taxonomy" id="690567"/>
    <lineage>
        <taxon>Bacteria</taxon>
        <taxon>Bacillati</taxon>
        <taxon>Bacillota</taxon>
        <taxon>Clostridia</taxon>
        <taxon>Eubacteriales</taxon>
        <taxon>Syntrophomonadaceae</taxon>
        <taxon>Syntrophomonas</taxon>
    </lineage>
</organism>
<dbReference type="Pfam" id="PF25601">
    <property type="entry name" value="AAA_lid_14"/>
    <property type="match status" value="1"/>
</dbReference>
<feature type="domain" description="PAS" evidence="6">
    <location>
        <begin position="12"/>
        <end position="67"/>
    </location>
</feature>
<protein>
    <submittedName>
        <fullName evidence="7">RNA polymerase sigma factor 54 interaction domain</fullName>
    </submittedName>
</protein>
<evidence type="ECO:0000259" key="6">
    <source>
        <dbReference type="PROSITE" id="PS50112"/>
    </source>
</evidence>
<accession>A0A0E4GC81</accession>
<keyword evidence="2" id="KW-0067">ATP-binding</keyword>
<dbReference type="PANTHER" id="PTHR32071">
    <property type="entry name" value="TRANSCRIPTIONAL REGULATORY PROTEIN"/>
    <property type="match status" value="1"/>
</dbReference>
<dbReference type="Gene3D" id="1.10.10.60">
    <property type="entry name" value="Homeodomain-like"/>
    <property type="match status" value="1"/>
</dbReference>
<dbReference type="SUPFAM" id="SSF55785">
    <property type="entry name" value="PYP-like sensor domain (PAS domain)"/>
    <property type="match status" value="1"/>
</dbReference>
<dbReference type="InterPro" id="IPR058031">
    <property type="entry name" value="AAA_lid_NorR"/>
</dbReference>
<dbReference type="SUPFAM" id="SSF46689">
    <property type="entry name" value="Homeodomain-like"/>
    <property type="match status" value="1"/>
</dbReference>
<dbReference type="Gene3D" id="3.40.50.300">
    <property type="entry name" value="P-loop containing nucleotide triphosphate hydrolases"/>
    <property type="match status" value="1"/>
</dbReference>
<dbReference type="FunFam" id="3.40.50.300:FF:000006">
    <property type="entry name" value="DNA-binding transcriptional regulator NtrC"/>
    <property type="match status" value="1"/>
</dbReference>
<dbReference type="InterPro" id="IPR027417">
    <property type="entry name" value="P-loop_NTPase"/>
</dbReference>
<keyword evidence="3" id="KW-0805">Transcription regulation</keyword>
<keyword evidence="8" id="KW-1185">Reference proteome</keyword>
<evidence type="ECO:0000313" key="8">
    <source>
        <dbReference type="Proteomes" id="UP000045545"/>
    </source>
</evidence>
<proteinExistence type="predicted"/>
<dbReference type="CDD" id="cd00130">
    <property type="entry name" value="PAS"/>
    <property type="match status" value="1"/>
</dbReference>
<dbReference type="PROSITE" id="PS00688">
    <property type="entry name" value="SIGMA54_INTERACT_3"/>
    <property type="match status" value="1"/>
</dbReference>
<dbReference type="CDD" id="cd00009">
    <property type="entry name" value="AAA"/>
    <property type="match status" value="1"/>
</dbReference>
<dbReference type="Gene3D" id="3.30.450.20">
    <property type="entry name" value="PAS domain"/>
    <property type="match status" value="1"/>
</dbReference>
<dbReference type="InterPro" id="IPR003593">
    <property type="entry name" value="AAA+_ATPase"/>
</dbReference>
<dbReference type="AlphaFoldDB" id="A0A0E4GC81"/>
<evidence type="ECO:0000259" key="5">
    <source>
        <dbReference type="PROSITE" id="PS50045"/>
    </source>
</evidence>
<reference evidence="7 8" key="1">
    <citation type="submission" date="2015-03" db="EMBL/GenBank/DDBJ databases">
        <authorList>
            <person name="Murphy D."/>
        </authorList>
    </citation>
    <scope>NUCLEOTIDE SEQUENCE [LARGE SCALE GENOMIC DNA]</scope>
    <source>
        <strain evidence="7 8">OL-4</strain>
    </source>
</reference>
<dbReference type="GO" id="GO:0043565">
    <property type="term" value="F:sequence-specific DNA binding"/>
    <property type="evidence" value="ECO:0007669"/>
    <property type="project" value="InterPro"/>
</dbReference>
<evidence type="ECO:0000256" key="4">
    <source>
        <dbReference type="ARBA" id="ARBA00023163"/>
    </source>
</evidence>
<dbReference type="InterPro" id="IPR025662">
    <property type="entry name" value="Sigma_54_int_dom_ATP-bd_1"/>
</dbReference>
<dbReference type="Pfam" id="PF02954">
    <property type="entry name" value="HTH_8"/>
    <property type="match status" value="1"/>
</dbReference>
<dbReference type="PROSITE" id="PS50112">
    <property type="entry name" value="PAS"/>
    <property type="match status" value="1"/>
</dbReference>
<dbReference type="InterPro" id="IPR025944">
    <property type="entry name" value="Sigma_54_int_dom_CS"/>
</dbReference>
<sequence length="462" mass="51895">MEGLHVTDATYHLEKLELMIEDPYTGVIYIDNHCRVIYLNQTLANILEIDKSESIGKPIEAIMPRSRLPETIKSGESNLCEICSIKGRKMVAMRAPIYDKGQIVGAMSKSLFLDMSTAINMASYFSSPDSGDAEIHPINSGYKTRYTLDNIIGSSSTISKPKAISKQVANNISNVLIIGESGTGKELFAQAIHNAGTRRIAPFVRINCACIPENLLESELFGYEEGAFSGAKKGGKKGKLEMAAHGTIFLDEISEMPLAMQSKLLIFLQEREFERVGGSHTITADVRVIAATNVNLEEAVLQGKFREDLYFRLNVVTLMLPPLRDRSEDIPLLVNHFMDKLSRKLNTPRFEVDCDALSLLKSYKWPGNIRELENLLERAINLACIDNESTIRQHHFPTLIENNVEQNLDPNINLPLNKALENLEHQMIIRSLKYCNDNKTLAAKMLDIHPSVLYRKLKKYNL</sequence>
<dbReference type="GO" id="GO:0005524">
    <property type="term" value="F:ATP binding"/>
    <property type="evidence" value="ECO:0007669"/>
    <property type="project" value="UniProtKB-KW"/>
</dbReference>
<dbReference type="GO" id="GO:0006355">
    <property type="term" value="P:regulation of DNA-templated transcription"/>
    <property type="evidence" value="ECO:0007669"/>
    <property type="project" value="InterPro"/>
</dbReference>
<dbReference type="SUPFAM" id="SSF52540">
    <property type="entry name" value="P-loop containing nucleoside triphosphate hydrolases"/>
    <property type="match status" value="1"/>
</dbReference>
<feature type="domain" description="Sigma-54 factor interaction" evidence="5">
    <location>
        <begin position="151"/>
        <end position="381"/>
    </location>
</feature>
<keyword evidence="4" id="KW-0804">Transcription</keyword>
<dbReference type="InterPro" id="IPR000014">
    <property type="entry name" value="PAS"/>
</dbReference>
<dbReference type="SMART" id="SM00382">
    <property type="entry name" value="AAA"/>
    <property type="match status" value="1"/>
</dbReference>
<evidence type="ECO:0000256" key="1">
    <source>
        <dbReference type="ARBA" id="ARBA00022741"/>
    </source>
</evidence>
<name>A0A0E4GC81_9FIRM</name>
<dbReference type="PROSITE" id="PS00675">
    <property type="entry name" value="SIGMA54_INTERACT_1"/>
    <property type="match status" value="1"/>
</dbReference>
<dbReference type="SMART" id="SM00091">
    <property type="entry name" value="PAS"/>
    <property type="match status" value="1"/>
</dbReference>
<dbReference type="PROSITE" id="PS50045">
    <property type="entry name" value="SIGMA54_INTERACT_4"/>
    <property type="match status" value="1"/>
</dbReference>
<dbReference type="InterPro" id="IPR002078">
    <property type="entry name" value="Sigma_54_int"/>
</dbReference>
<gene>
    <name evidence="7" type="ORF">2521</name>
</gene>
<evidence type="ECO:0000256" key="3">
    <source>
        <dbReference type="ARBA" id="ARBA00023015"/>
    </source>
</evidence>
<evidence type="ECO:0000313" key="7">
    <source>
        <dbReference type="EMBL" id="CFY05950.1"/>
    </source>
</evidence>
<dbReference type="EMBL" id="CGIH01000049">
    <property type="protein sequence ID" value="CFY05950.1"/>
    <property type="molecule type" value="Genomic_DNA"/>
</dbReference>